<reference evidence="1" key="1">
    <citation type="submission" date="2020-05" db="EMBL/GenBank/DDBJ databases">
        <authorList>
            <person name="Chiriac C."/>
            <person name="Salcher M."/>
            <person name="Ghai R."/>
            <person name="Kavagutti S V."/>
        </authorList>
    </citation>
    <scope>NUCLEOTIDE SEQUENCE</scope>
</reference>
<evidence type="ECO:0000313" key="1">
    <source>
        <dbReference type="EMBL" id="CAB4962088.1"/>
    </source>
</evidence>
<protein>
    <submittedName>
        <fullName evidence="1">Unannotated protein</fullName>
    </submittedName>
</protein>
<dbReference type="AlphaFoldDB" id="A0A6J7L032"/>
<sequence>MRTTILGSTTLAVAATLALTQLAPASADSIGVTDPKDLAHGADLRSVQVEHKARNIVVTTTHTDLRESFRSGSSGAVYLDTDPTDPGPEHVFVGGYFVGTDYQLLTTDGFGNGSWGEPVEGSYAMRIDYDAEHVRMRISRAALGSPDEVRVAVKVAGTRPDGSNTRRDWLGEPRSFTEWVSSSVVE</sequence>
<name>A0A6J7L032_9ZZZZ</name>
<accession>A0A6J7L032</accession>
<dbReference type="EMBL" id="CAFBMW010000038">
    <property type="protein sequence ID" value="CAB4962088.1"/>
    <property type="molecule type" value="Genomic_DNA"/>
</dbReference>
<organism evidence="1">
    <name type="scientific">freshwater metagenome</name>
    <dbReference type="NCBI Taxonomy" id="449393"/>
    <lineage>
        <taxon>unclassified sequences</taxon>
        <taxon>metagenomes</taxon>
        <taxon>ecological metagenomes</taxon>
    </lineage>
</organism>
<proteinExistence type="predicted"/>
<gene>
    <name evidence="1" type="ORF">UFOPK3662_03307</name>
</gene>